<evidence type="ECO:0000313" key="3">
    <source>
        <dbReference type="Proteomes" id="UP000198393"/>
    </source>
</evidence>
<dbReference type="OrthoDB" id="9805017at2"/>
<dbReference type="InterPro" id="IPR002126">
    <property type="entry name" value="Cadherin-like_dom"/>
</dbReference>
<gene>
    <name evidence="2" type="ORF">SAMN05421640_2276</name>
</gene>
<dbReference type="Pfam" id="PF13585">
    <property type="entry name" value="CHU_C"/>
    <property type="match status" value="1"/>
</dbReference>
<evidence type="ECO:0000259" key="1">
    <source>
        <dbReference type="PROSITE" id="PS50268"/>
    </source>
</evidence>
<name>A0A239JWG5_EKHLU</name>
<evidence type="ECO:0000313" key="2">
    <source>
        <dbReference type="EMBL" id="SNT10090.1"/>
    </source>
</evidence>
<dbReference type="GO" id="GO:0016020">
    <property type="term" value="C:membrane"/>
    <property type="evidence" value="ECO:0007669"/>
    <property type="project" value="InterPro"/>
</dbReference>
<dbReference type="Gene3D" id="2.60.40.3440">
    <property type="match status" value="1"/>
</dbReference>
<dbReference type="AlphaFoldDB" id="A0A239JWG5"/>
<feature type="domain" description="Cadherin" evidence="1">
    <location>
        <begin position="37"/>
        <end position="171"/>
    </location>
</feature>
<sequence>QTLSVTATSSNTALIPDPTVTYTSAEATGSLAYTPVADQSGTATITVTVDDGQAANNTVSKTFTVTVNAANDAPTVDVLTLQAFEKETTTLCITATDIEGDTHQFVSGTSSTGATITNGSTGDMCFEYTPSDDFLGIDQVEVTICDINDPSVCTTGIINIEVLDVNDPPIFTENGVEVNSVTVDALEDTPLDLCLEYTDPEGNDVSTVGLTNLSGGGTLTEGTTSLCYSFMPEENIYGSVVWQVDVQDNGTPPATATVFININVENVNDAPETQPDTLIVMRKESKSKNVLHNDFDLDGDDLQLRTTLEKQPIGGTATISQDGTITYVSDADFRGTDSLIYIVEDSGNPSLTAFGKMIIRVDDIPFTIYQTVSPNGDGMNDYWHIEGIDFYPNNTVSLFDRYNNLVFEINGYNNEDKVWTGNSNTGANNTLPEGTYFYRINAGEGGTFGGFVVLRGIEN</sequence>
<accession>A0A239JWG5</accession>
<reference evidence="2 3" key="1">
    <citation type="submission" date="2017-06" db="EMBL/GenBank/DDBJ databases">
        <authorList>
            <person name="Kim H.J."/>
            <person name="Triplett B.A."/>
        </authorList>
    </citation>
    <scope>NUCLEOTIDE SEQUENCE [LARGE SCALE GENOMIC DNA]</scope>
    <source>
        <strain evidence="2 3">DSM 19307</strain>
    </source>
</reference>
<dbReference type="NCBIfam" id="TIGR04131">
    <property type="entry name" value="Bac_Flav_CTERM"/>
    <property type="match status" value="1"/>
</dbReference>
<dbReference type="GO" id="GO:0007156">
    <property type="term" value="P:homophilic cell adhesion via plasma membrane adhesion molecules"/>
    <property type="evidence" value="ECO:0007669"/>
    <property type="project" value="InterPro"/>
</dbReference>
<dbReference type="Pfam" id="PF17963">
    <property type="entry name" value="Big_9"/>
    <property type="match status" value="3"/>
</dbReference>
<proteinExistence type="predicted"/>
<dbReference type="Proteomes" id="UP000198393">
    <property type="component" value="Unassembled WGS sequence"/>
</dbReference>
<dbReference type="NCBIfam" id="NF012211">
    <property type="entry name" value="tand_rpt_95"/>
    <property type="match status" value="4"/>
</dbReference>
<feature type="non-terminal residue" evidence="2">
    <location>
        <position position="1"/>
    </location>
</feature>
<organism evidence="2 3">
    <name type="scientific">Ekhidna lutea</name>
    <dbReference type="NCBI Taxonomy" id="447679"/>
    <lineage>
        <taxon>Bacteria</taxon>
        <taxon>Pseudomonadati</taxon>
        <taxon>Bacteroidota</taxon>
        <taxon>Cytophagia</taxon>
        <taxon>Cytophagales</taxon>
        <taxon>Reichenbachiellaceae</taxon>
        <taxon>Ekhidna</taxon>
    </lineage>
</organism>
<dbReference type="EMBL" id="FZPD01000004">
    <property type="protein sequence ID" value="SNT10090.1"/>
    <property type="molecule type" value="Genomic_DNA"/>
</dbReference>
<protein>
    <submittedName>
        <fullName evidence="2">Gliding motility-associated C-terminal domain-containing protein</fullName>
    </submittedName>
</protein>
<dbReference type="GO" id="GO:0005509">
    <property type="term" value="F:calcium ion binding"/>
    <property type="evidence" value="ECO:0007669"/>
    <property type="project" value="InterPro"/>
</dbReference>
<dbReference type="RefSeq" id="WP_144017398.1">
    <property type="nucleotide sequence ID" value="NZ_FZPD01000004.1"/>
</dbReference>
<dbReference type="InterPro" id="IPR026341">
    <property type="entry name" value="T9SS_type_B"/>
</dbReference>
<keyword evidence="3" id="KW-1185">Reference proteome</keyword>
<dbReference type="PROSITE" id="PS50268">
    <property type="entry name" value="CADHERIN_2"/>
    <property type="match status" value="1"/>
</dbReference>